<dbReference type="Proteomes" id="UP000706333">
    <property type="component" value="Unassembled WGS sequence"/>
</dbReference>
<keyword evidence="1" id="KW-0805">Transcription regulation</keyword>
<dbReference type="Gene3D" id="1.10.10.10">
    <property type="entry name" value="Winged helix-like DNA-binding domain superfamily/Winged helix DNA-binding domain"/>
    <property type="match status" value="1"/>
</dbReference>
<dbReference type="InterPro" id="IPR036388">
    <property type="entry name" value="WH-like_DNA-bd_sf"/>
</dbReference>
<feature type="domain" description="HTH arsR-type" evidence="4">
    <location>
        <begin position="1"/>
        <end position="97"/>
    </location>
</feature>
<dbReference type="CDD" id="cd00090">
    <property type="entry name" value="HTH_ARSR"/>
    <property type="match status" value="1"/>
</dbReference>
<reference evidence="5" key="1">
    <citation type="submission" date="2017-05" db="EMBL/GenBank/DDBJ databases">
        <authorList>
            <person name="Imhoff J.F."/>
            <person name="Rahn T."/>
            <person name="Kuenzel S."/>
            <person name="Neulinger S.C."/>
        </authorList>
    </citation>
    <scope>NUCLEOTIDE SEQUENCE</scope>
    <source>
        <strain evidence="5">LMG 28126</strain>
    </source>
</reference>
<dbReference type="SMART" id="SM00418">
    <property type="entry name" value="HTH_ARSR"/>
    <property type="match status" value="1"/>
</dbReference>
<evidence type="ECO:0000256" key="2">
    <source>
        <dbReference type="ARBA" id="ARBA00023125"/>
    </source>
</evidence>
<name>A0A934THN5_9RHOB</name>
<dbReference type="Pfam" id="PF01022">
    <property type="entry name" value="HTH_5"/>
    <property type="match status" value="1"/>
</dbReference>
<dbReference type="GO" id="GO:0003677">
    <property type="term" value="F:DNA binding"/>
    <property type="evidence" value="ECO:0007669"/>
    <property type="project" value="UniProtKB-KW"/>
</dbReference>
<dbReference type="PANTHER" id="PTHR43132">
    <property type="entry name" value="ARSENICAL RESISTANCE OPERON REPRESSOR ARSR-RELATED"/>
    <property type="match status" value="1"/>
</dbReference>
<dbReference type="PROSITE" id="PS50987">
    <property type="entry name" value="HTH_ARSR_2"/>
    <property type="match status" value="1"/>
</dbReference>
<evidence type="ECO:0000313" key="5">
    <source>
        <dbReference type="EMBL" id="MBK5926465.1"/>
    </source>
</evidence>
<keyword evidence="6" id="KW-1185">Reference proteome</keyword>
<dbReference type="NCBIfam" id="NF033788">
    <property type="entry name" value="HTH_metalloreg"/>
    <property type="match status" value="1"/>
</dbReference>
<dbReference type="InterPro" id="IPR036390">
    <property type="entry name" value="WH_DNA-bd_sf"/>
</dbReference>
<dbReference type="AlphaFoldDB" id="A0A934THN5"/>
<dbReference type="InterPro" id="IPR001845">
    <property type="entry name" value="HTH_ArsR_DNA-bd_dom"/>
</dbReference>
<proteinExistence type="predicted"/>
<keyword evidence="2" id="KW-0238">DNA-binding</keyword>
<evidence type="ECO:0000256" key="1">
    <source>
        <dbReference type="ARBA" id="ARBA00023015"/>
    </source>
</evidence>
<evidence type="ECO:0000256" key="3">
    <source>
        <dbReference type="ARBA" id="ARBA00023163"/>
    </source>
</evidence>
<dbReference type="RefSeq" id="WP_201156236.1">
    <property type="nucleotide sequence ID" value="NZ_NHSD01000129.1"/>
</dbReference>
<dbReference type="SUPFAM" id="SSF46785">
    <property type="entry name" value="Winged helix' DNA-binding domain"/>
    <property type="match status" value="1"/>
</dbReference>
<keyword evidence="3" id="KW-0804">Transcription</keyword>
<dbReference type="EMBL" id="NHSD01000129">
    <property type="protein sequence ID" value="MBK5926465.1"/>
    <property type="molecule type" value="Genomic_DNA"/>
</dbReference>
<protein>
    <submittedName>
        <fullName evidence="5">Transcriptional regulator</fullName>
    </submittedName>
</protein>
<dbReference type="GO" id="GO:0003700">
    <property type="term" value="F:DNA-binding transcription factor activity"/>
    <property type="evidence" value="ECO:0007669"/>
    <property type="project" value="InterPro"/>
</dbReference>
<dbReference type="InterPro" id="IPR051011">
    <property type="entry name" value="Metal_resp_trans_reg"/>
</dbReference>
<dbReference type="PRINTS" id="PR00778">
    <property type="entry name" value="HTHARSR"/>
</dbReference>
<evidence type="ECO:0000313" key="6">
    <source>
        <dbReference type="Proteomes" id="UP000706333"/>
    </source>
</evidence>
<accession>A0A934THN5</accession>
<reference evidence="5" key="2">
    <citation type="journal article" date="2020" name="Microorganisms">
        <title>Osmotic Adaptation and Compatible Solute Biosynthesis of Phototrophic Bacteria as Revealed from Genome Analyses.</title>
        <authorList>
            <person name="Imhoff J.F."/>
            <person name="Rahn T."/>
            <person name="Kunzel S."/>
            <person name="Keller A."/>
            <person name="Neulinger S.C."/>
        </authorList>
    </citation>
    <scope>NUCLEOTIDE SEQUENCE</scope>
    <source>
        <strain evidence="5">LMG 28126</strain>
    </source>
</reference>
<dbReference type="PANTHER" id="PTHR43132:SF2">
    <property type="entry name" value="ARSENICAL RESISTANCE OPERON REPRESSOR ARSR-RELATED"/>
    <property type="match status" value="1"/>
</dbReference>
<organism evidence="5 6">
    <name type="scientific">Rhodobaculum claviforme</name>
    <dbReference type="NCBI Taxonomy" id="1549854"/>
    <lineage>
        <taxon>Bacteria</taxon>
        <taxon>Pseudomonadati</taxon>
        <taxon>Pseudomonadota</taxon>
        <taxon>Alphaproteobacteria</taxon>
        <taxon>Rhodobacterales</taxon>
        <taxon>Paracoccaceae</taxon>
        <taxon>Rhodobaculum</taxon>
    </lineage>
</organism>
<sequence length="101" mass="11304">MAEMVEKATAAAAFLKALAHEGRLLILCHLSQGERSVSDLERLLGARQAAVSQQLARLRLEGLVSCRREGKTMYYAVSDPKSRRLIEVMYDMFCNTDATDR</sequence>
<dbReference type="InterPro" id="IPR011991">
    <property type="entry name" value="ArsR-like_HTH"/>
</dbReference>
<evidence type="ECO:0000259" key="4">
    <source>
        <dbReference type="PROSITE" id="PS50987"/>
    </source>
</evidence>
<comment type="caution">
    <text evidence="5">The sequence shown here is derived from an EMBL/GenBank/DDBJ whole genome shotgun (WGS) entry which is preliminary data.</text>
</comment>
<gene>
    <name evidence="5" type="ORF">CCR87_03690</name>
</gene>